<name>A0A7K6DGQ7_9PASS</name>
<organism evidence="2 3">
    <name type="scientific">Origma solitaria</name>
    <dbReference type="NCBI Taxonomy" id="720586"/>
    <lineage>
        <taxon>Eukaryota</taxon>
        <taxon>Metazoa</taxon>
        <taxon>Chordata</taxon>
        <taxon>Craniata</taxon>
        <taxon>Vertebrata</taxon>
        <taxon>Euteleostomi</taxon>
        <taxon>Archelosauria</taxon>
        <taxon>Archosauria</taxon>
        <taxon>Dinosauria</taxon>
        <taxon>Saurischia</taxon>
        <taxon>Theropoda</taxon>
        <taxon>Coelurosauria</taxon>
        <taxon>Aves</taxon>
        <taxon>Neognathae</taxon>
        <taxon>Neoaves</taxon>
        <taxon>Telluraves</taxon>
        <taxon>Australaves</taxon>
        <taxon>Passeriformes</taxon>
        <taxon>Meliphagoidea</taxon>
        <taxon>Acanthizidae</taxon>
        <taxon>Origma</taxon>
    </lineage>
</organism>
<feature type="compositionally biased region" description="Basic and acidic residues" evidence="1">
    <location>
        <begin position="47"/>
        <end position="56"/>
    </location>
</feature>
<dbReference type="GO" id="GO:0016251">
    <property type="term" value="F:RNA polymerase II general transcription initiation factor activity"/>
    <property type="evidence" value="ECO:0007669"/>
    <property type="project" value="InterPro"/>
</dbReference>
<evidence type="ECO:0000256" key="1">
    <source>
        <dbReference type="SAM" id="MobiDB-lite"/>
    </source>
</evidence>
<dbReference type="PANTHER" id="PTHR15132">
    <property type="entry name" value="SNRNA-ACTIVATING PROTEIN COMPLEX SUBUNIT 2"/>
    <property type="match status" value="1"/>
</dbReference>
<dbReference type="InterPro" id="IPR021281">
    <property type="entry name" value="SNAPC2"/>
</dbReference>
<comment type="caution">
    <text evidence="2">The sequence shown here is derived from an EMBL/GenBank/DDBJ whole genome shotgun (WGS) entry which is preliminary data.</text>
</comment>
<dbReference type="InterPro" id="IPR011004">
    <property type="entry name" value="Trimer_LpxA-like_sf"/>
</dbReference>
<accession>A0A7K6DGQ7</accession>
<dbReference type="AlphaFoldDB" id="A0A7K6DGQ7"/>
<sequence length="228" mass="24030">PSRFAGDAQSPERPQRGPWGPREKRALLAALRAQARLGLPEPQPAALRERLPRRSEEEVWQDLAQTLGGALEGPPSAALAQVLTVAATEPLTLRHSRPPQDPEIPQNSQIPQNSAIPQNLRIPQNSEIPQNSAIPQNSRIIPQNLAIPPNSEIIPENSGIIAQNSGIAPNSGICPNSGDFSVDFGKIYEFLARLSAGGEGPPLAPAESAVLLSLLGALPAELGALGAP</sequence>
<keyword evidence="3" id="KW-1185">Reference proteome</keyword>
<feature type="compositionally biased region" description="Low complexity" evidence="1">
    <location>
        <begin position="27"/>
        <end position="39"/>
    </location>
</feature>
<feature type="non-terminal residue" evidence="2">
    <location>
        <position position="228"/>
    </location>
</feature>
<dbReference type="SUPFAM" id="SSF51161">
    <property type="entry name" value="Trimeric LpxA-like enzymes"/>
    <property type="match status" value="1"/>
</dbReference>
<feature type="region of interest" description="Disordered" evidence="1">
    <location>
        <begin position="1"/>
        <end position="56"/>
    </location>
</feature>
<gene>
    <name evidence="2" type="primary">Snapc2</name>
    <name evidence="2" type="ORF">ORISOL_R15549</name>
</gene>
<protein>
    <submittedName>
        <fullName evidence="2">SNPC2 protein</fullName>
    </submittedName>
</protein>
<dbReference type="EMBL" id="VZRL01004575">
    <property type="protein sequence ID" value="NWV25397.1"/>
    <property type="molecule type" value="Genomic_DNA"/>
</dbReference>
<evidence type="ECO:0000313" key="2">
    <source>
        <dbReference type="EMBL" id="NWV25397.1"/>
    </source>
</evidence>
<evidence type="ECO:0000313" key="3">
    <source>
        <dbReference type="Proteomes" id="UP000571324"/>
    </source>
</evidence>
<feature type="non-terminal residue" evidence="2">
    <location>
        <position position="1"/>
    </location>
</feature>
<dbReference type="PANTHER" id="PTHR15132:SF1">
    <property type="entry name" value="SNRNA-ACTIVATING PROTEIN COMPLEX SUBUNIT 2"/>
    <property type="match status" value="1"/>
</dbReference>
<dbReference type="Pfam" id="PF11035">
    <property type="entry name" value="SNAPC2"/>
    <property type="match status" value="1"/>
</dbReference>
<dbReference type="GO" id="GO:0016604">
    <property type="term" value="C:nuclear body"/>
    <property type="evidence" value="ECO:0007669"/>
    <property type="project" value="TreeGrafter"/>
</dbReference>
<proteinExistence type="predicted"/>
<dbReference type="OrthoDB" id="9398260at2759"/>
<dbReference type="Proteomes" id="UP000571324">
    <property type="component" value="Unassembled WGS sequence"/>
</dbReference>
<dbReference type="GO" id="GO:0009301">
    <property type="term" value="P:snRNA transcription"/>
    <property type="evidence" value="ECO:0007669"/>
    <property type="project" value="InterPro"/>
</dbReference>
<reference evidence="2 3" key="1">
    <citation type="submission" date="2019-09" db="EMBL/GenBank/DDBJ databases">
        <title>Bird 10,000 Genomes (B10K) Project - Family phase.</title>
        <authorList>
            <person name="Zhang G."/>
        </authorList>
    </citation>
    <scope>NUCLEOTIDE SEQUENCE [LARGE SCALE GENOMIC DNA]</scope>
    <source>
        <strain evidence="2">B10K-DU-029-52</strain>
    </source>
</reference>